<dbReference type="SUPFAM" id="SSF158235">
    <property type="entry name" value="SOCS box-like"/>
    <property type="match status" value="1"/>
</dbReference>
<feature type="repeat" description="ANK" evidence="4">
    <location>
        <begin position="179"/>
        <end position="205"/>
    </location>
</feature>
<dbReference type="SUPFAM" id="SSF48403">
    <property type="entry name" value="Ankyrin repeat"/>
    <property type="match status" value="1"/>
</dbReference>
<evidence type="ECO:0000313" key="7">
    <source>
        <dbReference type="Proteomes" id="UP000502823"/>
    </source>
</evidence>
<keyword evidence="2" id="KW-0677">Repeat</keyword>
<evidence type="ECO:0000313" key="6">
    <source>
        <dbReference type="EMBL" id="GFG29228.1"/>
    </source>
</evidence>
<accession>A0A6L2PFQ6</accession>
<name>A0A6L2PFQ6_COPFO</name>
<dbReference type="Pfam" id="PF00023">
    <property type="entry name" value="Ank"/>
    <property type="match status" value="2"/>
</dbReference>
<evidence type="ECO:0000256" key="3">
    <source>
        <dbReference type="ARBA" id="ARBA00023043"/>
    </source>
</evidence>
<evidence type="ECO:0000256" key="4">
    <source>
        <dbReference type="PROSITE-ProRule" id="PRU00023"/>
    </source>
</evidence>
<dbReference type="GO" id="GO:0045732">
    <property type="term" value="P:positive regulation of protein catabolic process"/>
    <property type="evidence" value="ECO:0007669"/>
    <property type="project" value="TreeGrafter"/>
</dbReference>
<feature type="repeat" description="ANK" evidence="4">
    <location>
        <begin position="219"/>
        <end position="247"/>
    </location>
</feature>
<keyword evidence="7" id="KW-1185">Reference proteome</keyword>
<dbReference type="Gene3D" id="1.25.40.20">
    <property type="entry name" value="Ankyrin repeat-containing domain"/>
    <property type="match status" value="1"/>
</dbReference>
<dbReference type="SMART" id="SM00969">
    <property type="entry name" value="SOCS_box"/>
    <property type="match status" value="1"/>
</dbReference>
<dbReference type="InterPro" id="IPR036770">
    <property type="entry name" value="Ankyrin_rpt-contain_sf"/>
</dbReference>
<dbReference type="Pfam" id="PF07525">
    <property type="entry name" value="SOCS_box"/>
    <property type="match status" value="1"/>
</dbReference>
<organism evidence="6 7">
    <name type="scientific">Coptotermes formosanus</name>
    <name type="common">Formosan subterranean termite</name>
    <dbReference type="NCBI Taxonomy" id="36987"/>
    <lineage>
        <taxon>Eukaryota</taxon>
        <taxon>Metazoa</taxon>
        <taxon>Ecdysozoa</taxon>
        <taxon>Arthropoda</taxon>
        <taxon>Hexapoda</taxon>
        <taxon>Insecta</taxon>
        <taxon>Pterygota</taxon>
        <taxon>Neoptera</taxon>
        <taxon>Polyneoptera</taxon>
        <taxon>Dictyoptera</taxon>
        <taxon>Blattodea</taxon>
        <taxon>Blattoidea</taxon>
        <taxon>Termitoidae</taxon>
        <taxon>Rhinotermitidae</taxon>
        <taxon>Coptotermes</taxon>
    </lineage>
</organism>
<dbReference type="Gene3D" id="1.10.750.20">
    <property type="entry name" value="SOCS box"/>
    <property type="match status" value="1"/>
</dbReference>
<dbReference type="SMART" id="SM00248">
    <property type="entry name" value="ANK"/>
    <property type="match status" value="5"/>
</dbReference>
<keyword evidence="3 4" id="KW-0040">ANK repeat</keyword>
<feature type="domain" description="SOCS box" evidence="5">
    <location>
        <begin position="301"/>
        <end position="343"/>
    </location>
</feature>
<dbReference type="PANTHER" id="PTHR24136">
    <property type="entry name" value="SOWAH (DROSOPHILA) HOMOLOG"/>
    <property type="match status" value="1"/>
</dbReference>
<dbReference type="OrthoDB" id="5406014at2759"/>
<dbReference type="SMART" id="SM00253">
    <property type="entry name" value="SOCS"/>
    <property type="match status" value="1"/>
</dbReference>
<sequence length="362" mass="40555">MAVVGDLIWEITELFNMKMNSLQQDFTFTEGIYICVCGVVQHCRLYCRSILVTTAECITPAVPSTELSHFIVDNEDGQYDDSAHQAAWRGDVEELRRLLTHGAADIDMQLRPFYATPLRLAAGNRHADCVALLLEHGSSVDVVDCKGQTPLFCAVKNWDTDSCIALLHAGASPDGDRRNLSTPLHIACQDGYAVGVKLLMDFGAQTEWDCATPQWTTHPLHVAATYQHLTCFIILLEGGADVTLAGHILHVICARKCDPLFVHLWVQFGGNLWDRNDRQQLAIDLPGNCHTNLLKELMETPLSLQSICRLKIRKLVGRSHLSLMCTLDIPQVLRNFLMYRDIPEVNNCIMTMNIELNRLTTK</sequence>
<evidence type="ECO:0000256" key="1">
    <source>
        <dbReference type="ARBA" id="ARBA00005949"/>
    </source>
</evidence>
<dbReference type="InterPro" id="IPR001496">
    <property type="entry name" value="SOCS_box"/>
</dbReference>
<dbReference type="InterPro" id="IPR036036">
    <property type="entry name" value="SOCS_box-like_dom_sf"/>
</dbReference>
<dbReference type="PANTHER" id="PTHR24136:SF15">
    <property type="entry name" value="ANK_REP_REGION DOMAIN-CONTAINING PROTEIN"/>
    <property type="match status" value="1"/>
</dbReference>
<dbReference type="PROSITE" id="PS50297">
    <property type="entry name" value="ANK_REP_REGION"/>
    <property type="match status" value="2"/>
</dbReference>
<proteinExistence type="inferred from homology"/>
<dbReference type="EMBL" id="BLKM01000120">
    <property type="protein sequence ID" value="GFG29228.1"/>
    <property type="molecule type" value="Genomic_DNA"/>
</dbReference>
<dbReference type="GO" id="GO:0016567">
    <property type="term" value="P:protein ubiquitination"/>
    <property type="evidence" value="ECO:0007669"/>
    <property type="project" value="TreeGrafter"/>
</dbReference>
<evidence type="ECO:0000259" key="5">
    <source>
        <dbReference type="PROSITE" id="PS50225"/>
    </source>
</evidence>
<feature type="repeat" description="ANK" evidence="4">
    <location>
        <begin position="116"/>
        <end position="145"/>
    </location>
</feature>
<dbReference type="InterPro" id="IPR002110">
    <property type="entry name" value="Ankyrin_rpt"/>
</dbReference>
<comment type="caution">
    <text evidence="6">The sequence shown here is derived from an EMBL/GenBank/DDBJ whole genome shotgun (WGS) entry which is preliminary data.</text>
</comment>
<dbReference type="GO" id="GO:0035556">
    <property type="term" value="P:intracellular signal transduction"/>
    <property type="evidence" value="ECO:0007669"/>
    <property type="project" value="InterPro"/>
</dbReference>
<dbReference type="CDD" id="cd03716">
    <property type="entry name" value="SOCS_ASB_like"/>
    <property type="match status" value="1"/>
</dbReference>
<dbReference type="PROSITE" id="PS50225">
    <property type="entry name" value="SOCS"/>
    <property type="match status" value="1"/>
</dbReference>
<reference evidence="7" key="1">
    <citation type="submission" date="2020-01" db="EMBL/GenBank/DDBJ databases">
        <title>Draft genome sequence of the Termite Coptotermes fromosanus.</title>
        <authorList>
            <person name="Itakura S."/>
            <person name="Yosikawa Y."/>
            <person name="Umezawa K."/>
        </authorList>
    </citation>
    <scope>NUCLEOTIDE SEQUENCE [LARGE SCALE GENOMIC DNA]</scope>
</reference>
<dbReference type="Pfam" id="PF12796">
    <property type="entry name" value="Ank_2"/>
    <property type="match status" value="1"/>
</dbReference>
<gene>
    <name evidence="6" type="ORF">Cfor_09748</name>
</gene>
<dbReference type="Proteomes" id="UP000502823">
    <property type="component" value="Unassembled WGS sequence"/>
</dbReference>
<dbReference type="PROSITE" id="PS50088">
    <property type="entry name" value="ANK_REPEAT"/>
    <property type="match status" value="3"/>
</dbReference>
<evidence type="ECO:0000256" key="2">
    <source>
        <dbReference type="ARBA" id="ARBA00022737"/>
    </source>
</evidence>
<comment type="similarity">
    <text evidence="1">Belongs to the ankyrin SOCS box (ASB) family.</text>
</comment>
<dbReference type="AlphaFoldDB" id="A0A6L2PFQ6"/>
<dbReference type="InParanoid" id="A0A6L2PFQ6"/>
<dbReference type="InterPro" id="IPR051573">
    <property type="entry name" value="Ankyrin-SOCS_box_domain"/>
</dbReference>
<protein>
    <recommendedName>
        <fullName evidence="5">SOCS box domain-containing protein</fullName>
    </recommendedName>
</protein>